<evidence type="ECO:0000313" key="1">
    <source>
        <dbReference type="EMBL" id="CAH1392891.1"/>
    </source>
</evidence>
<dbReference type="AlphaFoldDB" id="A0A9P0E771"/>
<protein>
    <submittedName>
        <fullName evidence="1">Uncharacterized protein</fullName>
    </submittedName>
</protein>
<dbReference type="Proteomes" id="UP001152798">
    <property type="component" value="Chromosome 2"/>
</dbReference>
<dbReference type="EMBL" id="OV725078">
    <property type="protein sequence ID" value="CAH1392891.1"/>
    <property type="molecule type" value="Genomic_DNA"/>
</dbReference>
<reference evidence="1" key="1">
    <citation type="submission" date="2022-01" db="EMBL/GenBank/DDBJ databases">
        <authorList>
            <person name="King R."/>
        </authorList>
    </citation>
    <scope>NUCLEOTIDE SEQUENCE</scope>
</reference>
<sequence>MKHEIHTSNKNTWARKIEDLNLDRSGEKLWKFAKSFGVDHSDHHPLTIEKKNGKLLSGKPTADLLMKHLSGIGNLQIHPRKLTVLEESNELQTKRQCTGCSFQ</sequence>
<gene>
    <name evidence="1" type="ORF">NEZAVI_LOCUS3641</name>
</gene>
<name>A0A9P0E771_NEZVI</name>
<proteinExistence type="predicted"/>
<accession>A0A9P0E771</accession>
<organism evidence="1 2">
    <name type="scientific">Nezara viridula</name>
    <name type="common">Southern green stink bug</name>
    <name type="synonym">Cimex viridulus</name>
    <dbReference type="NCBI Taxonomy" id="85310"/>
    <lineage>
        <taxon>Eukaryota</taxon>
        <taxon>Metazoa</taxon>
        <taxon>Ecdysozoa</taxon>
        <taxon>Arthropoda</taxon>
        <taxon>Hexapoda</taxon>
        <taxon>Insecta</taxon>
        <taxon>Pterygota</taxon>
        <taxon>Neoptera</taxon>
        <taxon>Paraneoptera</taxon>
        <taxon>Hemiptera</taxon>
        <taxon>Heteroptera</taxon>
        <taxon>Panheteroptera</taxon>
        <taxon>Pentatomomorpha</taxon>
        <taxon>Pentatomoidea</taxon>
        <taxon>Pentatomidae</taxon>
        <taxon>Pentatominae</taxon>
        <taxon>Nezara</taxon>
    </lineage>
</organism>
<evidence type="ECO:0000313" key="2">
    <source>
        <dbReference type="Proteomes" id="UP001152798"/>
    </source>
</evidence>
<keyword evidence="2" id="KW-1185">Reference proteome</keyword>